<evidence type="ECO:0000256" key="6">
    <source>
        <dbReference type="ARBA" id="ARBA00022918"/>
    </source>
</evidence>
<reference evidence="9" key="2">
    <citation type="journal article" date="2024" name="Plant">
        <title>Genomic evolution and insights into agronomic trait innovations of Sesamum species.</title>
        <authorList>
            <person name="Miao H."/>
            <person name="Wang L."/>
            <person name="Qu L."/>
            <person name="Liu H."/>
            <person name="Sun Y."/>
            <person name="Le M."/>
            <person name="Wang Q."/>
            <person name="Wei S."/>
            <person name="Zheng Y."/>
            <person name="Lin W."/>
            <person name="Duan Y."/>
            <person name="Cao H."/>
            <person name="Xiong S."/>
            <person name="Wang X."/>
            <person name="Wei L."/>
            <person name="Li C."/>
            <person name="Ma Q."/>
            <person name="Ju M."/>
            <person name="Zhao R."/>
            <person name="Li G."/>
            <person name="Mu C."/>
            <person name="Tian Q."/>
            <person name="Mei H."/>
            <person name="Zhang T."/>
            <person name="Gao T."/>
            <person name="Zhang H."/>
        </authorList>
    </citation>
    <scope>NUCLEOTIDE SEQUENCE</scope>
    <source>
        <strain evidence="9">G01</strain>
    </source>
</reference>
<keyword evidence="5" id="KW-0378">Hydrolase</keyword>
<evidence type="ECO:0000256" key="3">
    <source>
        <dbReference type="ARBA" id="ARBA00022722"/>
    </source>
</evidence>
<dbReference type="PANTHER" id="PTHR48475">
    <property type="entry name" value="RIBONUCLEASE H"/>
    <property type="match status" value="1"/>
</dbReference>
<evidence type="ECO:0000256" key="4">
    <source>
        <dbReference type="ARBA" id="ARBA00022759"/>
    </source>
</evidence>
<dbReference type="InterPro" id="IPR036397">
    <property type="entry name" value="RNaseH_sf"/>
</dbReference>
<reference evidence="9" key="1">
    <citation type="submission" date="2020-06" db="EMBL/GenBank/DDBJ databases">
        <authorList>
            <person name="Li T."/>
            <person name="Hu X."/>
            <person name="Zhang T."/>
            <person name="Song X."/>
            <person name="Zhang H."/>
            <person name="Dai N."/>
            <person name="Sheng W."/>
            <person name="Hou X."/>
            <person name="Wei L."/>
        </authorList>
    </citation>
    <scope>NUCLEOTIDE SEQUENCE</scope>
    <source>
        <strain evidence="9">G01</strain>
        <tissue evidence="9">Leaf</tissue>
    </source>
</reference>
<keyword evidence="6" id="KW-0695">RNA-directed DNA polymerase</keyword>
<comment type="caution">
    <text evidence="9">The sequence shown here is derived from an EMBL/GenBank/DDBJ whole genome shotgun (WGS) entry which is preliminary data.</text>
</comment>
<dbReference type="InterPro" id="IPR002156">
    <property type="entry name" value="RNaseH_domain"/>
</dbReference>
<sequence length="387" mass="43634">MGCLLSASIEVPSRTPPTGQNLPRGIPSTCTFLSLLKLLALSSSTRKKKKQIRIYYVSKVLNGVEGRYAPIKKITLALVVTARRLCSYFLSHPVGVKINLPLKQTLRKPVTSRHLVKWAVELSKSRTTIKAQALVDFIFEIAEISLEDTPKIEKWLLHVDGSSTIQGSGVRVVVTSPHGEDLQFAIKFDFKASNNEAKYEALLIGMKMAHEARARHLVAYSDSQLVVKQVEGIYEAKEESMIRYLQQIAELKTSIESFQLTQIPKEENIKAYCLSKLANSLEDCRTRCITIQYVPEPKAALAIQAISSVEDWRNFWLKCWKKDLFPAIDGKPPGLKHEPPISCYKEESSTKNLTRTPSFNVCLNKRDSVSSKKYIANIMELMGELRY</sequence>
<dbReference type="GO" id="GO:0003676">
    <property type="term" value="F:nucleic acid binding"/>
    <property type="evidence" value="ECO:0007669"/>
    <property type="project" value="InterPro"/>
</dbReference>
<dbReference type="Pfam" id="PF17917">
    <property type="entry name" value="RT_RNaseH"/>
    <property type="match status" value="1"/>
</dbReference>
<dbReference type="Pfam" id="PF13456">
    <property type="entry name" value="RVT_3"/>
    <property type="match status" value="1"/>
</dbReference>
<keyword evidence="1" id="KW-0808">Transferase</keyword>
<dbReference type="EMBL" id="JACGWK010001618">
    <property type="protein sequence ID" value="KAL0285053.1"/>
    <property type="molecule type" value="Genomic_DNA"/>
</dbReference>
<evidence type="ECO:0000256" key="5">
    <source>
        <dbReference type="ARBA" id="ARBA00022801"/>
    </source>
</evidence>
<dbReference type="InterPro" id="IPR012337">
    <property type="entry name" value="RNaseH-like_sf"/>
</dbReference>
<evidence type="ECO:0000256" key="2">
    <source>
        <dbReference type="ARBA" id="ARBA00022695"/>
    </source>
</evidence>
<evidence type="ECO:0000256" key="1">
    <source>
        <dbReference type="ARBA" id="ARBA00022679"/>
    </source>
</evidence>
<evidence type="ECO:0000259" key="7">
    <source>
        <dbReference type="Pfam" id="PF13456"/>
    </source>
</evidence>
<dbReference type="AlphaFoldDB" id="A0AAW2IU66"/>
<dbReference type="GO" id="GO:0004523">
    <property type="term" value="F:RNA-DNA hybrid ribonuclease activity"/>
    <property type="evidence" value="ECO:0007669"/>
    <property type="project" value="InterPro"/>
</dbReference>
<evidence type="ECO:0000259" key="8">
    <source>
        <dbReference type="Pfam" id="PF17917"/>
    </source>
</evidence>
<dbReference type="Gene3D" id="3.30.420.10">
    <property type="entry name" value="Ribonuclease H-like superfamily/Ribonuclease H"/>
    <property type="match status" value="1"/>
</dbReference>
<feature type="domain" description="RNase H type-1" evidence="7">
    <location>
        <begin position="159"/>
        <end position="277"/>
    </location>
</feature>
<keyword evidence="3" id="KW-0540">Nuclease</keyword>
<dbReference type="CDD" id="cd09279">
    <property type="entry name" value="RNase_HI_like"/>
    <property type="match status" value="1"/>
</dbReference>
<protein>
    <recommendedName>
        <fullName evidence="10">RNase H type-1 domain-containing protein</fullName>
    </recommendedName>
</protein>
<dbReference type="SUPFAM" id="SSF56672">
    <property type="entry name" value="DNA/RNA polymerases"/>
    <property type="match status" value="1"/>
</dbReference>
<evidence type="ECO:0000313" key="9">
    <source>
        <dbReference type="EMBL" id="KAL0285053.1"/>
    </source>
</evidence>
<keyword evidence="2" id="KW-0548">Nucleotidyltransferase</keyword>
<gene>
    <name evidence="9" type="ORF">Sangu_2796800</name>
</gene>
<feature type="domain" description="Reverse transcriptase RNase H-like" evidence="8">
    <location>
        <begin position="45"/>
        <end position="123"/>
    </location>
</feature>
<dbReference type="GO" id="GO:0003964">
    <property type="term" value="F:RNA-directed DNA polymerase activity"/>
    <property type="evidence" value="ECO:0007669"/>
    <property type="project" value="UniProtKB-KW"/>
</dbReference>
<keyword evidence="4" id="KW-0255">Endonuclease</keyword>
<name>A0AAW2IU66_9LAMI</name>
<dbReference type="InterPro" id="IPR041373">
    <property type="entry name" value="RT_RNaseH"/>
</dbReference>
<organism evidence="9">
    <name type="scientific">Sesamum angustifolium</name>
    <dbReference type="NCBI Taxonomy" id="2727405"/>
    <lineage>
        <taxon>Eukaryota</taxon>
        <taxon>Viridiplantae</taxon>
        <taxon>Streptophyta</taxon>
        <taxon>Embryophyta</taxon>
        <taxon>Tracheophyta</taxon>
        <taxon>Spermatophyta</taxon>
        <taxon>Magnoliopsida</taxon>
        <taxon>eudicotyledons</taxon>
        <taxon>Gunneridae</taxon>
        <taxon>Pentapetalae</taxon>
        <taxon>asterids</taxon>
        <taxon>lamiids</taxon>
        <taxon>Lamiales</taxon>
        <taxon>Pedaliaceae</taxon>
        <taxon>Sesamum</taxon>
    </lineage>
</organism>
<proteinExistence type="predicted"/>
<evidence type="ECO:0008006" key="10">
    <source>
        <dbReference type="Google" id="ProtNLM"/>
    </source>
</evidence>
<accession>A0AAW2IU66</accession>
<dbReference type="PANTHER" id="PTHR48475:SF2">
    <property type="entry name" value="RIBONUCLEASE H"/>
    <property type="match status" value="1"/>
</dbReference>
<dbReference type="SUPFAM" id="SSF53098">
    <property type="entry name" value="Ribonuclease H-like"/>
    <property type="match status" value="1"/>
</dbReference>
<dbReference type="InterPro" id="IPR043502">
    <property type="entry name" value="DNA/RNA_pol_sf"/>
</dbReference>